<dbReference type="Proteomes" id="UP000295129">
    <property type="component" value="Unassembled WGS sequence"/>
</dbReference>
<keyword evidence="2" id="KW-1185">Reference proteome</keyword>
<gene>
    <name evidence="1" type="ORF">C7389_11229</name>
</gene>
<dbReference type="RefSeq" id="WP_133592617.1">
    <property type="nucleotide sequence ID" value="NZ_SNVV01000012.1"/>
</dbReference>
<name>A0A4R6DXR7_9RHOO</name>
<reference evidence="1 2" key="1">
    <citation type="submission" date="2019-03" db="EMBL/GenBank/DDBJ databases">
        <title>Genomic Encyclopedia of Type Strains, Phase IV (KMG-IV): sequencing the most valuable type-strain genomes for metagenomic binning, comparative biology and taxonomic classification.</title>
        <authorList>
            <person name="Goeker M."/>
        </authorList>
    </citation>
    <scope>NUCLEOTIDE SEQUENCE [LARGE SCALE GENOMIC DNA]</scope>
    <source>
        <strain evidence="1 2">DSM 12121</strain>
    </source>
</reference>
<dbReference type="EMBL" id="SNVV01000012">
    <property type="protein sequence ID" value="TDN49178.1"/>
    <property type="molecule type" value="Genomic_DNA"/>
</dbReference>
<sequence>MKLKSPTDEPIHVALLSGHAITIGPEARDVPVQFRRDALAKGAIPEGVTAADLDAEDAPPTDSTKQALIVAAIKMLIETDEDALTDAGLPNRKKLAAVAGFPISAEDLIAAWQIVEAETDQQ</sequence>
<dbReference type="AlphaFoldDB" id="A0A4R6DXR7"/>
<dbReference type="OrthoDB" id="8811425at2"/>
<protein>
    <submittedName>
        <fullName evidence="1">Uncharacterized protein</fullName>
    </submittedName>
</protein>
<proteinExistence type="predicted"/>
<evidence type="ECO:0000313" key="2">
    <source>
        <dbReference type="Proteomes" id="UP000295129"/>
    </source>
</evidence>
<evidence type="ECO:0000313" key="1">
    <source>
        <dbReference type="EMBL" id="TDN49178.1"/>
    </source>
</evidence>
<accession>A0A4R6DXR7</accession>
<comment type="caution">
    <text evidence="1">The sequence shown here is derived from an EMBL/GenBank/DDBJ whole genome shotgun (WGS) entry which is preliminary data.</text>
</comment>
<organism evidence="1 2">
    <name type="scientific">Azoarcus indigens</name>
    <dbReference type="NCBI Taxonomy" id="29545"/>
    <lineage>
        <taxon>Bacteria</taxon>
        <taxon>Pseudomonadati</taxon>
        <taxon>Pseudomonadota</taxon>
        <taxon>Betaproteobacteria</taxon>
        <taxon>Rhodocyclales</taxon>
        <taxon>Zoogloeaceae</taxon>
        <taxon>Azoarcus</taxon>
    </lineage>
</organism>